<feature type="domain" description="LysM" evidence="3">
    <location>
        <begin position="25"/>
        <end position="68"/>
    </location>
</feature>
<dbReference type="InterPro" id="IPR010611">
    <property type="entry name" value="3D_dom"/>
</dbReference>
<sequence length="270" mass="29247">MKKIVIALALIILSFIAWNSKVSAEEIVVHKGETLWDIAQSENITVEKLIEINNLTSTVIYPQQVLLTTEDTEDIKSNHIVEKGDTLWEIGQKHNATVENLKNWNQLDNDIISIGQKLTIHGPNIEAIPAETSSNEISTDTQTEEAPPVQEVETPVTNEPDQHENTAVEDENISGHTISVKATAYTVQSAGGSGVTATGINLNANPNIKLIAVDPNVIPLGTEVYVEGYGYAIAGDTGGAINGNKIDVYVPTNQEAFNWGVRTVNVTIIN</sequence>
<keyword evidence="1" id="KW-0732">Signal</keyword>
<evidence type="ECO:0000313" key="4">
    <source>
        <dbReference type="EMBL" id="RDW18021.1"/>
    </source>
</evidence>
<feature type="compositionally biased region" description="Polar residues" evidence="2">
    <location>
        <begin position="131"/>
        <end position="141"/>
    </location>
</feature>
<dbReference type="SUPFAM" id="SSF54106">
    <property type="entry name" value="LysM domain"/>
    <property type="match status" value="2"/>
</dbReference>
<dbReference type="GO" id="GO:0019867">
    <property type="term" value="C:outer membrane"/>
    <property type="evidence" value="ECO:0007669"/>
    <property type="project" value="InterPro"/>
</dbReference>
<gene>
    <name evidence="4" type="ORF">CWR45_11885</name>
</gene>
<proteinExistence type="predicted"/>
<dbReference type="Gene3D" id="3.10.350.10">
    <property type="entry name" value="LysM domain"/>
    <property type="match status" value="2"/>
</dbReference>
<dbReference type="GO" id="GO:0004553">
    <property type="term" value="F:hydrolase activity, hydrolyzing O-glycosyl compounds"/>
    <property type="evidence" value="ECO:0007669"/>
    <property type="project" value="InterPro"/>
</dbReference>
<keyword evidence="5" id="KW-1185">Reference proteome</keyword>
<dbReference type="AlphaFoldDB" id="A0A3D8PRV4"/>
<accession>A0A3D8PRV4</accession>
<reference evidence="5" key="1">
    <citation type="submission" date="2017-11" db="EMBL/GenBank/DDBJ databases">
        <authorList>
            <person name="Zhu W."/>
        </authorList>
    </citation>
    <scope>NUCLEOTIDE SEQUENCE [LARGE SCALE GENOMIC DNA]</scope>
    <source>
        <strain evidence="5">CAU 1051</strain>
    </source>
</reference>
<dbReference type="InterPro" id="IPR036908">
    <property type="entry name" value="RlpA-like_sf"/>
</dbReference>
<dbReference type="InterPro" id="IPR018392">
    <property type="entry name" value="LysM"/>
</dbReference>
<dbReference type="PANTHER" id="PTHR39160">
    <property type="entry name" value="CELL WALL-BINDING PROTEIN YOCH"/>
    <property type="match status" value="1"/>
</dbReference>
<dbReference type="OrthoDB" id="9798935at2"/>
<organism evidence="4 5">
    <name type="scientific">Oceanobacillus chungangensis</name>
    <dbReference type="NCBI Taxonomy" id="1229152"/>
    <lineage>
        <taxon>Bacteria</taxon>
        <taxon>Bacillati</taxon>
        <taxon>Bacillota</taxon>
        <taxon>Bacilli</taxon>
        <taxon>Bacillales</taxon>
        <taxon>Bacillaceae</taxon>
        <taxon>Oceanobacillus</taxon>
    </lineage>
</organism>
<name>A0A3D8PRV4_9BACI</name>
<dbReference type="Proteomes" id="UP000256520">
    <property type="component" value="Unassembled WGS sequence"/>
</dbReference>
<dbReference type="SMART" id="SM00257">
    <property type="entry name" value="LysM"/>
    <property type="match status" value="2"/>
</dbReference>
<dbReference type="Pfam" id="PF06725">
    <property type="entry name" value="3D"/>
    <property type="match status" value="1"/>
</dbReference>
<dbReference type="Pfam" id="PF01476">
    <property type="entry name" value="LysM"/>
    <property type="match status" value="2"/>
</dbReference>
<evidence type="ECO:0000256" key="2">
    <source>
        <dbReference type="SAM" id="MobiDB-lite"/>
    </source>
</evidence>
<comment type="caution">
    <text evidence="4">The sequence shown here is derived from an EMBL/GenBank/DDBJ whole genome shotgun (WGS) entry which is preliminary data.</text>
</comment>
<dbReference type="CDD" id="cd22786">
    <property type="entry name" value="DPBB_YuiC-like"/>
    <property type="match status" value="1"/>
</dbReference>
<dbReference type="SUPFAM" id="SSF50685">
    <property type="entry name" value="Barwin-like endoglucanases"/>
    <property type="match status" value="1"/>
</dbReference>
<dbReference type="RefSeq" id="WP_115750083.1">
    <property type="nucleotide sequence ID" value="NZ_PIOD01000011.1"/>
</dbReference>
<feature type="region of interest" description="Disordered" evidence="2">
    <location>
        <begin position="131"/>
        <end position="166"/>
    </location>
</feature>
<dbReference type="InterPro" id="IPR051933">
    <property type="entry name" value="Resuscitation_pf_RpfB"/>
</dbReference>
<feature type="domain" description="LysM" evidence="3">
    <location>
        <begin position="77"/>
        <end position="120"/>
    </location>
</feature>
<evidence type="ECO:0000256" key="1">
    <source>
        <dbReference type="ARBA" id="ARBA00022729"/>
    </source>
</evidence>
<dbReference type="GO" id="GO:0009254">
    <property type="term" value="P:peptidoglycan turnover"/>
    <property type="evidence" value="ECO:0007669"/>
    <property type="project" value="InterPro"/>
</dbReference>
<dbReference type="PANTHER" id="PTHR39160:SF6">
    <property type="entry name" value="CELL WALL-BINDING PROTEIN YOCH"/>
    <property type="match status" value="1"/>
</dbReference>
<evidence type="ECO:0000259" key="3">
    <source>
        <dbReference type="PROSITE" id="PS51782"/>
    </source>
</evidence>
<dbReference type="InterPro" id="IPR036779">
    <property type="entry name" value="LysM_dom_sf"/>
</dbReference>
<dbReference type="CDD" id="cd00118">
    <property type="entry name" value="LysM"/>
    <property type="match status" value="2"/>
</dbReference>
<evidence type="ECO:0000313" key="5">
    <source>
        <dbReference type="Proteomes" id="UP000256520"/>
    </source>
</evidence>
<dbReference type="Gene3D" id="2.40.40.10">
    <property type="entry name" value="RlpA-like domain"/>
    <property type="match status" value="1"/>
</dbReference>
<dbReference type="PROSITE" id="PS51782">
    <property type="entry name" value="LYSM"/>
    <property type="match status" value="2"/>
</dbReference>
<dbReference type="EMBL" id="PIOD01000011">
    <property type="protein sequence ID" value="RDW18021.1"/>
    <property type="molecule type" value="Genomic_DNA"/>
</dbReference>
<protein>
    <submittedName>
        <fullName evidence="4">Cell wall-binding protein</fullName>
    </submittedName>
</protein>